<evidence type="ECO:0000256" key="1">
    <source>
        <dbReference type="SAM" id="MobiDB-lite"/>
    </source>
</evidence>
<gene>
    <name evidence="2" type="ORF">CSOJ01_10874</name>
</gene>
<feature type="compositionally biased region" description="Basic and acidic residues" evidence="1">
    <location>
        <begin position="64"/>
        <end position="73"/>
    </location>
</feature>
<evidence type="ECO:0000313" key="3">
    <source>
        <dbReference type="Proteomes" id="UP000652219"/>
    </source>
</evidence>
<reference evidence="2 3" key="1">
    <citation type="journal article" date="2020" name="Phytopathology">
        <title>Genome Sequence Resources of Colletotrichum truncatum, C. plurivorum, C. musicola, and C. sojae: Four Species Pathogenic to Soybean (Glycine max).</title>
        <authorList>
            <person name="Rogerio F."/>
            <person name="Boufleur T.R."/>
            <person name="Ciampi-Guillardi M."/>
            <person name="Sukno S.A."/>
            <person name="Thon M.R."/>
            <person name="Massola Junior N.S."/>
            <person name="Baroncelli R."/>
        </authorList>
    </citation>
    <scope>NUCLEOTIDE SEQUENCE [LARGE SCALE GENOMIC DNA]</scope>
    <source>
        <strain evidence="2 3">LFN0009</strain>
    </source>
</reference>
<sequence length="108" mass="12116">MSEFPGDRMQVDGMTKSARKVHHVSPEAYQKISARRLVDPGRENERREGRDKRARTLHGNGTAEPHERTGDERRTARGWLVLACVLASLLARRVGRFVVISQRAAGLA</sequence>
<feature type="compositionally biased region" description="Basic and acidic residues" evidence="1">
    <location>
        <begin position="36"/>
        <end position="51"/>
    </location>
</feature>
<name>A0A8H6IYY7_9PEZI</name>
<accession>A0A8H6IYY7</accession>
<protein>
    <submittedName>
        <fullName evidence="2">Uncharacterized protein</fullName>
    </submittedName>
</protein>
<evidence type="ECO:0000313" key="2">
    <source>
        <dbReference type="EMBL" id="KAF6803457.1"/>
    </source>
</evidence>
<comment type="caution">
    <text evidence="2">The sequence shown here is derived from an EMBL/GenBank/DDBJ whole genome shotgun (WGS) entry which is preliminary data.</text>
</comment>
<dbReference type="EMBL" id="WIGN01000237">
    <property type="protein sequence ID" value="KAF6803457.1"/>
    <property type="molecule type" value="Genomic_DNA"/>
</dbReference>
<organism evidence="2 3">
    <name type="scientific">Colletotrichum sojae</name>
    <dbReference type="NCBI Taxonomy" id="2175907"/>
    <lineage>
        <taxon>Eukaryota</taxon>
        <taxon>Fungi</taxon>
        <taxon>Dikarya</taxon>
        <taxon>Ascomycota</taxon>
        <taxon>Pezizomycotina</taxon>
        <taxon>Sordariomycetes</taxon>
        <taxon>Hypocreomycetidae</taxon>
        <taxon>Glomerellales</taxon>
        <taxon>Glomerellaceae</taxon>
        <taxon>Colletotrichum</taxon>
        <taxon>Colletotrichum orchidearum species complex</taxon>
    </lineage>
</organism>
<proteinExistence type="predicted"/>
<dbReference type="AlphaFoldDB" id="A0A8H6IYY7"/>
<feature type="region of interest" description="Disordered" evidence="1">
    <location>
        <begin position="1"/>
        <end position="73"/>
    </location>
</feature>
<keyword evidence="3" id="KW-1185">Reference proteome</keyword>
<dbReference type="Proteomes" id="UP000652219">
    <property type="component" value="Unassembled WGS sequence"/>
</dbReference>
<feature type="compositionally biased region" description="Basic and acidic residues" evidence="1">
    <location>
        <begin position="1"/>
        <end position="10"/>
    </location>
</feature>